<dbReference type="AlphaFoldDB" id="U7VEL3"/>
<organism evidence="1 2">
    <name type="scientific">Cetobacterium somerae ATCC BAA-474</name>
    <dbReference type="NCBI Taxonomy" id="1319815"/>
    <lineage>
        <taxon>Bacteria</taxon>
        <taxon>Fusobacteriati</taxon>
        <taxon>Fusobacteriota</taxon>
        <taxon>Fusobacteriia</taxon>
        <taxon>Fusobacteriales</taxon>
        <taxon>Fusobacteriaceae</taxon>
        <taxon>Cetobacterium</taxon>
    </lineage>
</organism>
<accession>U7VEL3</accession>
<evidence type="ECO:0000313" key="2">
    <source>
        <dbReference type="Proteomes" id="UP000017081"/>
    </source>
</evidence>
<protein>
    <recommendedName>
        <fullName evidence="3">MORN repeat protein</fullName>
    </recommendedName>
</protein>
<evidence type="ECO:0000313" key="1">
    <source>
        <dbReference type="EMBL" id="ERT69584.1"/>
    </source>
</evidence>
<evidence type="ECO:0008006" key="3">
    <source>
        <dbReference type="Google" id="ProtNLM"/>
    </source>
</evidence>
<name>U7VEL3_9FUSO</name>
<proteinExistence type="predicted"/>
<reference evidence="1 2" key="1">
    <citation type="submission" date="2013-08" db="EMBL/GenBank/DDBJ databases">
        <authorList>
            <person name="Weinstock G."/>
            <person name="Sodergren E."/>
            <person name="Wylie T."/>
            <person name="Fulton L."/>
            <person name="Fulton R."/>
            <person name="Fronick C."/>
            <person name="O'Laughlin M."/>
            <person name="Godfrey J."/>
            <person name="Miner T."/>
            <person name="Herter B."/>
            <person name="Appelbaum E."/>
            <person name="Cordes M."/>
            <person name="Lek S."/>
            <person name="Wollam A."/>
            <person name="Pepin K.H."/>
            <person name="Palsikar V.B."/>
            <person name="Mitreva M."/>
            <person name="Wilson R.K."/>
        </authorList>
    </citation>
    <scope>NUCLEOTIDE SEQUENCE [LARGE SCALE GENOMIC DNA]</scope>
    <source>
        <strain evidence="1 2">ATCC BAA-474</strain>
    </source>
</reference>
<sequence>MTNYSEDGKFIDTQNYLNEILDSTTIYLSDENIYRFISYYPNGNIKEEGYYIYEDNYNNDISWIGNHNFYSEEGELIEYEK</sequence>
<comment type="caution">
    <text evidence="1">The sequence shown here is derived from an EMBL/GenBank/DDBJ whole genome shotgun (WGS) entry which is preliminary data.</text>
</comment>
<keyword evidence="2" id="KW-1185">Reference proteome</keyword>
<dbReference type="HOGENOM" id="CLU_2567599_0_0_0"/>
<dbReference type="STRING" id="1319815.HMPREF0202_00512"/>
<gene>
    <name evidence="1" type="ORF">HMPREF0202_00512</name>
</gene>
<dbReference type="EMBL" id="AXZF01000018">
    <property type="protein sequence ID" value="ERT69584.1"/>
    <property type="molecule type" value="Genomic_DNA"/>
</dbReference>
<dbReference type="Proteomes" id="UP000017081">
    <property type="component" value="Unassembled WGS sequence"/>
</dbReference>
<dbReference type="RefSeq" id="WP_023050059.1">
    <property type="nucleotide sequence ID" value="NZ_CP173060.2"/>
</dbReference>